<feature type="chain" id="PRO_5011674270" description="DUF4397 domain-containing protein" evidence="1">
    <location>
        <begin position="23"/>
        <end position="232"/>
    </location>
</feature>
<evidence type="ECO:0000313" key="3">
    <source>
        <dbReference type="Proteomes" id="UP000199532"/>
    </source>
</evidence>
<dbReference type="AlphaFoldDB" id="A0A1H6TJK5"/>
<keyword evidence="1" id="KW-0732">Signal</keyword>
<gene>
    <name evidence="2" type="ORF">SAMN04487995_2089</name>
</gene>
<accession>A0A1H6TJK5</accession>
<protein>
    <recommendedName>
        <fullName evidence="4">DUF4397 domain-containing protein</fullName>
    </recommendedName>
</protein>
<dbReference type="EMBL" id="FNXY01000003">
    <property type="protein sequence ID" value="SEI76405.1"/>
    <property type="molecule type" value="Genomic_DNA"/>
</dbReference>
<dbReference type="RefSeq" id="WP_090335099.1">
    <property type="nucleotide sequence ID" value="NZ_FNXY01000003.1"/>
</dbReference>
<evidence type="ECO:0008006" key="4">
    <source>
        <dbReference type="Google" id="ProtNLM"/>
    </source>
</evidence>
<feature type="signal peptide" evidence="1">
    <location>
        <begin position="1"/>
        <end position="22"/>
    </location>
</feature>
<organism evidence="2 3">
    <name type="scientific">Dyadobacter koreensis</name>
    <dbReference type="NCBI Taxonomy" id="408657"/>
    <lineage>
        <taxon>Bacteria</taxon>
        <taxon>Pseudomonadati</taxon>
        <taxon>Bacteroidota</taxon>
        <taxon>Cytophagia</taxon>
        <taxon>Cytophagales</taxon>
        <taxon>Spirosomataceae</taxon>
        <taxon>Dyadobacter</taxon>
    </lineage>
</organism>
<dbReference type="Proteomes" id="UP000199532">
    <property type="component" value="Unassembled WGS sequence"/>
</dbReference>
<keyword evidence="3" id="KW-1185">Reference proteome</keyword>
<proteinExistence type="predicted"/>
<reference evidence="2 3" key="1">
    <citation type="submission" date="2016-10" db="EMBL/GenBank/DDBJ databases">
        <authorList>
            <person name="de Groot N.N."/>
        </authorList>
    </citation>
    <scope>NUCLEOTIDE SEQUENCE [LARGE SCALE GENOMIC DNA]</scope>
    <source>
        <strain evidence="2 3">DSM 19938</strain>
    </source>
</reference>
<sequence length="232" mass="25482">MKKWIASASLIMAIYFVACKNATDPLPITFFDSTFQEGTDDWTGDYAYYKSGQDSAVKFNVSLADIPFRTDSTLRGLRVAGTNTGDSLFWFIKRKITGLDPTLTYKVAYRINLTTSYPDTIGSSGRITYIKAGATTEEPKKILSAGFYDTSVLKGAIGKSGTEMLVLGNVGNKIDSIAYRSIVRDNANLAVEVKPNAAGEIWLCVGTETTYKGQILLFFDRIYAAVSEKQAY</sequence>
<evidence type="ECO:0000313" key="2">
    <source>
        <dbReference type="EMBL" id="SEI76405.1"/>
    </source>
</evidence>
<dbReference type="STRING" id="408657.SAMN04487995_2089"/>
<dbReference type="OrthoDB" id="946511at2"/>
<evidence type="ECO:0000256" key="1">
    <source>
        <dbReference type="SAM" id="SignalP"/>
    </source>
</evidence>
<name>A0A1H6TJK5_9BACT</name>